<evidence type="ECO:0000256" key="10">
    <source>
        <dbReference type="SAM" id="MobiDB-lite"/>
    </source>
</evidence>
<keyword evidence="8" id="KW-0539">Nucleus</keyword>
<dbReference type="SUPFAM" id="SSF57701">
    <property type="entry name" value="Zn2/Cys6 DNA-binding domain"/>
    <property type="match status" value="1"/>
</dbReference>
<dbReference type="Gene3D" id="4.10.240.10">
    <property type="entry name" value="Zn(2)-C6 fungal-type DNA-binding domain"/>
    <property type="match status" value="1"/>
</dbReference>
<organism evidence="13 14">
    <name type="scientific">Torulaspora globosa</name>
    <dbReference type="NCBI Taxonomy" id="48254"/>
    <lineage>
        <taxon>Eukaryota</taxon>
        <taxon>Fungi</taxon>
        <taxon>Dikarya</taxon>
        <taxon>Ascomycota</taxon>
        <taxon>Saccharomycotina</taxon>
        <taxon>Saccharomycetes</taxon>
        <taxon>Saccharomycetales</taxon>
        <taxon>Saccharomycetaceae</taxon>
        <taxon>Torulaspora</taxon>
    </lineage>
</organism>
<dbReference type="AlphaFoldDB" id="A0A7H9HMW8"/>
<dbReference type="InterPro" id="IPR036864">
    <property type="entry name" value="Zn2-C6_fun-type_DNA-bd_sf"/>
</dbReference>
<keyword evidence="4" id="KW-0862">Zinc</keyword>
<dbReference type="Pfam" id="PF00172">
    <property type="entry name" value="Zn_clus"/>
    <property type="match status" value="1"/>
</dbReference>
<evidence type="ECO:0000256" key="9">
    <source>
        <dbReference type="ARBA" id="ARBA00039294"/>
    </source>
</evidence>
<keyword evidence="6" id="KW-0238">DNA-binding</keyword>
<keyword evidence="3" id="KW-0479">Metal-binding</keyword>
<dbReference type="PANTHER" id="PTHR47659">
    <property type="entry name" value="ZN(II)2CYS6 TRANSCRIPTION FACTOR (EUROFUNG)-RELATED"/>
    <property type="match status" value="1"/>
</dbReference>
<dbReference type="Proteomes" id="UP000510647">
    <property type="component" value="Chromosome 1"/>
</dbReference>
<dbReference type="GO" id="GO:0009267">
    <property type="term" value="P:cellular response to starvation"/>
    <property type="evidence" value="ECO:0007669"/>
    <property type="project" value="TreeGrafter"/>
</dbReference>
<feature type="compositionally biased region" description="Basic and acidic residues" evidence="10">
    <location>
        <begin position="68"/>
        <end position="84"/>
    </location>
</feature>
<evidence type="ECO:0000259" key="12">
    <source>
        <dbReference type="PROSITE" id="PS50112"/>
    </source>
</evidence>
<evidence type="ECO:0000256" key="5">
    <source>
        <dbReference type="ARBA" id="ARBA00023015"/>
    </source>
</evidence>
<evidence type="ECO:0000256" key="4">
    <source>
        <dbReference type="ARBA" id="ARBA00022833"/>
    </source>
</evidence>
<dbReference type="InterPro" id="IPR035965">
    <property type="entry name" value="PAS-like_dom_sf"/>
</dbReference>
<keyword evidence="5" id="KW-0805">Transcription regulation</keyword>
<evidence type="ECO:0000256" key="2">
    <source>
        <dbReference type="ARBA" id="ARBA00010855"/>
    </source>
</evidence>
<feature type="compositionally biased region" description="Polar residues" evidence="10">
    <location>
        <begin position="255"/>
        <end position="271"/>
    </location>
</feature>
<dbReference type="PROSITE" id="PS50048">
    <property type="entry name" value="ZN2_CY6_FUNGAL_2"/>
    <property type="match status" value="1"/>
</dbReference>
<dbReference type="InterPro" id="IPR050335">
    <property type="entry name" value="ERT1_acuK_gluconeogen_tf"/>
</dbReference>
<dbReference type="GO" id="GO:0000981">
    <property type="term" value="F:DNA-binding transcription factor activity, RNA polymerase II-specific"/>
    <property type="evidence" value="ECO:0007669"/>
    <property type="project" value="InterPro"/>
</dbReference>
<dbReference type="GO" id="GO:0008270">
    <property type="term" value="F:zinc ion binding"/>
    <property type="evidence" value="ECO:0007669"/>
    <property type="project" value="InterPro"/>
</dbReference>
<evidence type="ECO:0000256" key="6">
    <source>
        <dbReference type="ARBA" id="ARBA00023125"/>
    </source>
</evidence>
<evidence type="ECO:0000259" key="11">
    <source>
        <dbReference type="PROSITE" id="PS50048"/>
    </source>
</evidence>
<evidence type="ECO:0000256" key="1">
    <source>
        <dbReference type="ARBA" id="ARBA00004123"/>
    </source>
</evidence>
<dbReference type="GO" id="GO:0000977">
    <property type="term" value="F:RNA polymerase II transcription regulatory region sequence-specific DNA binding"/>
    <property type="evidence" value="ECO:0007669"/>
    <property type="project" value="TreeGrafter"/>
</dbReference>
<dbReference type="SMART" id="SM00066">
    <property type="entry name" value="GAL4"/>
    <property type="match status" value="1"/>
</dbReference>
<protein>
    <recommendedName>
        <fullName evidence="9">Glucose starvation modulator protein 1</fullName>
    </recommendedName>
</protein>
<comment type="similarity">
    <text evidence="2">Belongs to the ERT1/acuK family.</text>
</comment>
<proteinExistence type="inferred from homology"/>
<dbReference type="Pfam" id="PF24990">
    <property type="entry name" value="PAS_13"/>
    <property type="match status" value="1"/>
</dbReference>
<dbReference type="InterPro" id="IPR056751">
    <property type="entry name" value="PAS_13"/>
</dbReference>
<dbReference type="EMBL" id="CP059267">
    <property type="protein sequence ID" value="QLQ78541.1"/>
    <property type="molecule type" value="Genomic_DNA"/>
</dbReference>
<dbReference type="PROSITE" id="PS50112">
    <property type="entry name" value="PAS"/>
    <property type="match status" value="1"/>
</dbReference>
<feature type="domain" description="Zn(2)-C6 fungal-type" evidence="11">
    <location>
        <begin position="19"/>
        <end position="50"/>
    </location>
</feature>
<dbReference type="PROSITE" id="PS00463">
    <property type="entry name" value="ZN2_CY6_FUNGAL_1"/>
    <property type="match status" value="1"/>
</dbReference>
<reference evidence="13 14" key="1">
    <citation type="submission" date="2020-06" db="EMBL/GenBank/DDBJ databases">
        <title>The yeast mating-type switching endonuclease HO is a domesticated member of an unorthodox homing genetic element family.</title>
        <authorList>
            <person name="Coughlan A.Y."/>
            <person name="Lombardi L."/>
            <person name="Braun-Galleani S."/>
            <person name="Martos A.R."/>
            <person name="Galeote V."/>
            <person name="Bigey F."/>
            <person name="Dequin S."/>
            <person name="Byrne K.P."/>
            <person name="Wolfe K.H."/>
        </authorList>
    </citation>
    <scope>NUCLEOTIDE SEQUENCE [LARGE SCALE GENOMIC DNA]</scope>
    <source>
        <strain evidence="13 14">CBS2947</strain>
    </source>
</reference>
<evidence type="ECO:0000256" key="7">
    <source>
        <dbReference type="ARBA" id="ARBA00023163"/>
    </source>
</evidence>
<keyword evidence="7" id="KW-0804">Transcription</keyword>
<dbReference type="InterPro" id="IPR000014">
    <property type="entry name" value="PAS"/>
</dbReference>
<gene>
    <name evidence="13" type="ORF">HG537_0A07880</name>
</gene>
<sequence>MTKKLPLELKQTRKPIQTACGFCHEKHLQCDIGRPCQNCLKRNIGYLCRDKVRKPRKRSSTSASNIEAVKEIKTDADSVPKSEQRPLGSEEPSDGAPSDITDMKTEENEDGSPKPSDEALPRMHSFSTLLNNHFNSFLHDPVIPNMLGSHPETKQPHHEPNKIEDSIDFGSMWASSEYMKLNDIAGIMPSDDKPPEDVVEKEPTDGIPPIKRSSSSQLFQYLNVGPTVPRSDSRPFISLEMDKMGSVNRIDVGKSDQSYNVDSSNPSPQNLRETELTPYKIRQLIKSPKDLFEKQHLIKPHNYRAAYKDLLRCLHRMFLGSYTSYSDSLESFQGDTELNQKQQLRRNQLRHIAKSIVDRYAPIFVTLTSNMIEDDLHMQELILQRTLLEFENMAKLVTCTPICIWRRSGEICFVSNEFLSLTGFSKKEILNERRFIAEFLDHQSVVDYYDLFHEYLAFGSKNGTKSMTADGQAIFRECNLLVSNGSFLKCAGCWTAKRDSFNISLLVVGQFLPIFDVE</sequence>
<name>A0A7H9HMW8_9SACH</name>
<dbReference type="SUPFAM" id="SSF55785">
    <property type="entry name" value="PYP-like sensor domain (PAS domain)"/>
    <property type="match status" value="1"/>
</dbReference>
<feature type="region of interest" description="Disordered" evidence="10">
    <location>
        <begin position="189"/>
        <end position="212"/>
    </location>
</feature>
<keyword evidence="14" id="KW-1185">Reference proteome</keyword>
<dbReference type="InterPro" id="IPR001138">
    <property type="entry name" value="Zn2Cys6_DnaBD"/>
</dbReference>
<feature type="region of interest" description="Disordered" evidence="10">
    <location>
        <begin position="251"/>
        <end position="271"/>
    </location>
</feature>
<accession>A0A7H9HMW8</accession>
<evidence type="ECO:0000313" key="14">
    <source>
        <dbReference type="Proteomes" id="UP000510647"/>
    </source>
</evidence>
<evidence type="ECO:0000313" key="13">
    <source>
        <dbReference type="EMBL" id="QLQ78541.1"/>
    </source>
</evidence>
<dbReference type="GO" id="GO:0005634">
    <property type="term" value="C:nucleus"/>
    <property type="evidence" value="ECO:0007669"/>
    <property type="project" value="UniProtKB-SubCell"/>
</dbReference>
<dbReference type="PANTHER" id="PTHR47659:SF8">
    <property type="entry name" value="GLUCOSE STARVATION MODULATOR PROTEIN 1"/>
    <property type="match status" value="1"/>
</dbReference>
<evidence type="ECO:0000256" key="3">
    <source>
        <dbReference type="ARBA" id="ARBA00022723"/>
    </source>
</evidence>
<dbReference type="CDD" id="cd00067">
    <property type="entry name" value="GAL4"/>
    <property type="match status" value="1"/>
</dbReference>
<comment type="subcellular location">
    <subcellularLocation>
        <location evidence="1">Nucleus</location>
    </subcellularLocation>
</comment>
<dbReference type="OrthoDB" id="2538135at2759"/>
<evidence type="ECO:0000256" key="8">
    <source>
        <dbReference type="ARBA" id="ARBA00023242"/>
    </source>
</evidence>
<feature type="compositionally biased region" description="Basic and acidic residues" evidence="10">
    <location>
        <begin position="101"/>
        <end position="121"/>
    </location>
</feature>
<feature type="compositionally biased region" description="Basic and acidic residues" evidence="10">
    <location>
        <begin position="190"/>
        <end position="204"/>
    </location>
</feature>
<feature type="region of interest" description="Disordered" evidence="10">
    <location>
        <begin position="53"/>
        <end position="121"/>
    </location>
</feature>
<feature type="domain" description="PAS" evidence="12">
    <location>
        <begin position="408"/>
        <end position="459"/>
    </location>
</feature>